<name>A0AA40GA46_9HYME</name>
<proteinExistence type="predicted"/>
<accession>A0AA40GA46</accession>
<gene>
    <name evidence="2" type="ORF">K0M31_011739</name>
</gene>
<dbReference type="AlphaFoldDB" id="A0AA40GA46"/>
<keyword evidence="3" id="KW-1185">Reference proteome</keyword>
<sequence length="71" mass="8076">MDEFEVAGNPYGIDFPVLLRETATGGRNFPQKSRAIPTETNTVNQIRAARRVPAKKNLPQKSRKIQWKPIK</sequence>
<feature type="region of interest" description="Disordered" evidence="1">
    <location>
        <begin position="52"/>
        <end position="71"/>
    </location>
</feature>
<dbReference type="EMBL" id="JAHYIQ010000003">
    <property type="protein sequence ID" value="KAK1133953.1"/>
    <property type="molecule type" value="Genomic_DNA"/>
</dbReference>
<evidence type="ECO:0000313" key="2">
    <source>
        <dbReference type="EMBL" id="KAK1133953.1"/>
    </source>
</evidence>
<dbReference type="Proteomes" id="UP001177670">
    <property type="component" value="Unassembled WGS sequence"/>
</dbReference>
<evidence type="ECO:0000256" key="1">
    <source>
        <dbReference type="SAM" id="MobiDB-lite"/>
    </source>
</evidence>
<evidence type="ECO:0000313" key="3">
    <source>
        <dbReference type="Proteomes" id="UP001177670"/>
    </source>
</evidence>
<feature type="compositionally biased region" description="Basic residues" evidence="1">
    <location>
        <begin position="61"/>
        <end position="71"/>
    </location>
</feature>
<organism evidence="2 3">
    <name type="scientific">Melipona bicolor</name>
    <dbReference type="NCBI Taxonomy" id="60889"/>
    <lineage>
        <taxon>Eukaryota</taxon>
        <taxon>Metazoa</taxon>
        <taxon>Ecdysozoa</taxon>
        <taxon>Arthropoda</taxon>
        <taxon>Hexapoda</taxon>
        <taxon>Insecta</taxon>
        <taxon>Pterygota</taxon>
        <taxon>Neoptera</taxon>
        <taxon>Endopterygota</taxon>
        <taxon>Hymenoptera</taxon>
        <taxon>Apocrita</taxon>
        <taxon>Aculeata</taxon>
        <taxon>Apoidea</taxon>
        <taxon>Anthophila</taxon>
        <taxon>Apidae</taxon>
        <taxon>Melipona</taxon>
    </lineage>
</organism>
<protein>
    <submittedName>
        <fullName evidence="2">Uncharacterized protein</fullName>
    </submittedName>
</protein>
<comment type="caution">
    <text evidence="2">The sequence shown here is derived from an EMBL/GenBank/DDBJ whole genome shotgun (WGS) entry which is preliminary data.</text>
</comment>
<reference evidence="2" key="1">
    <citation type="submission" date="2021-10" db="EMBL/GenBank/DDBJ databases">
        <title>Melipona bicolor Genome sequencing and assembly.</title>
        <authorList>
            <person name="Araujo N.S."/>
            <person name="Arias M.C."/>
        </authorList>
    </citation>
    <scope>NUCLEOTIDE SEQUENCE</scope>
    <source>
        <strain evidence="2">USP_2M_L1-L4_2017</strain>
        <tissue evidence="2">Whole body</tissue>
    </source>
</reference>